<name>A0A498NGC1_LABRO</name>
<accession>A0A498NGC1</accession>
<dbReference type="Gene3D" id="3.40.50.1460">
    <property type="match status" value="1"/>
</dbReference>
<evidence type="ECO:0000256" key="1">
    <source>
        <dbReference type="ARBA" id="ARBA00004245"/>
    </source>
</evidence>
<dbReference type="PANTHER" id="PTHR31183">
    <property type="entry name" value="TRICHOPLEIN KERATIN FILAMENT-BINDING PROTEIN FAMILY MEMBER"/>
    <property type="match status" value="1"/>
</dbReference>
<dbReference type="PANTHER" id="PTHR31183:SF2">
    <property type="entry name" value="TRICHOPLEIN KERATIN FILAMENT-BINDING PROTEIN"/>
    <property type="match status" value="1"/>
</dbReference>
<dbReference type="PROSITE" id="PS50208">
    <property type="entry name" value="CASPASE_P20"/>
    <property type="match status" value="1"/>
</dbReference>
<dbReference type="InterPro" id="IPR016129">
    <property type="entry name" value="Caspase_his_AS"/>
</dbReference>
<comment type="similarity">
    <text evidence="2 9">Belongs to the peptidase C14A family.</text>
</comment>
<evidence type="ECO:0000256" key="7">
    <source>
        <dbReference type="ARBA" id="ARBA00023145"/>
    </source>
</evidence>
<feature type="region of interest" description="Disordered" evidence="11">
    <location>
        <begin position="200"/>
        <end position="219"/>
    </location>
</feature>
<feature type="domain" description="Caspase family p20" evidence="13">
    <location>
        <begin position="490"/>
        <end position="571"/>
    </location>
</feature>
<keyword evidence="8" id="KW-0206">Cytoskeleton</keyword>
<gene>
    <name evidence="14" type="ORF">ROHU_036216</name>
</gene>
<keyword evidence="3" id="KW-0963">Cytoplasm</keyword>
<dbReference type="EMBL" id="QBIY01011545">
    <property type="protein sequence ID" value="RXN30878.1"/>
    <property type="molecule type" value="Genomic_DNA"/>
</dbReference>
<comment type="subcellular location">
    <subcellularLocation>
        <location evidence="1">Cytoplasm</location>
        <location evidence="1">Cytoskeleton</location>
    </subcellularLocation>
</comment>
<dbReference type="AlphaFoldDB" id="A0A498NGC1"/>
<evidence type="ECO:0000256" key="3">
    <source>
        <dbReference type="ARBA" id="ARBA00022490"/>
    </source>
</evidence>
<sequence>MALPTLSAHWPGRVRGLERQLVRQREQEARWRQQWELHSQYFREQEVRSSKQAQWSSRQSFQRSMSAFQRERMKEEKQRKLEERRERLRIMLQEERDQLEAELRNVRPDRATLTRQLVEKTDALRSAREERRKNLAQELLREHWKQNNPELRKVESGLHKDHVVSQWQVQQQERKQVDERTQEEKRRFENEYERTRREALERMKEEEEKRRQEDKKRAEDLRKQMKELKLREQEAEHLKQEQEALMSQRWELEKLEDERKRMEESRRKTEFGHFLTRQYRAQLKRRAQQVQEELEADRKILAALLEGEVEEQRLEKARRERAVADAAWMKRVIEEQLQLEREREAEFDILYREEAQRGWEKREAEWEKERRARERLMREVLTGRQQQLEERMKENRLAREESLQRREELIQLLEQERLTLRQEKDQQEGARTSRMQEINAQVEQRRKEQWEEQRRQEQEELQEREELRQQEEELRLETERMTRQGYKERVGIYKDQTTSEIKSLMNRCSKVLHEDCFVCCVLSHGNEHGILGHEGGICPLNDITSPFDGVNCPTLIGKPKVFLIQACRGPKIQSKVRVAEDVLGGQPGEKSENVFYTISQSSDFLIALSTVEEYLSIRDEIKGSWFIQCLCKYLKEGSERGLDILKILTEVNDDVSRMEVEGKNYKMTPAIYFTLRKTLTFRVVNVRAHFKN</sequence>
<reference evidence="14 15" key="1">
    <citation type="submission" date="2018-03" db="EMBL/GenBank/DDBJ databases">
        <title>Draft genome sequence of Rohu Carp (Labeo rohita).</title>
        <authorList>
            <person name="Das P."/>
            <person name="Kushwaha B."/>
            <person name="Joshi C.G."/>
            <person name="Kumar D."/>
            <person name="Nagpure N.S."/>
            <person name="Sahoo L."/>
            <person name="Das S.P."/>
            <person name="Bit A."/>
            <person name="Patnaik S."/>
            <person name="Meher P.K."/>
            <person name="Jayasankar P."/>
            <person name="Koringa P.G."/>
            <person name="Patel N.V."/>
            <person name="Hinsu A.T."/>
            <person name="Kumar R."/>
            <person name="Pandey M."/>
            <person name="Agarwal S."/>
            <person name="Srivastava S."/>
            <person name="Singh M."/>
            <person name="Iquebal M.A."/>
            <person name="Jaiswal S."/>
            <person name="Angadi U.B."/>
            <person name="Kumar N."/>
            <person name="Raza M."/>
            <person name="Shah T.M."/>
            <person name="Rai A."/>
            <person name="Jena J.K."/>
        </authorList>
    </citation>
    <scope>NUCLEOTIDE SEQUENCE [LARGE SCALE GENOMIC DNA]</scope>
    <source>
        <strain evidence="14">DASCIFA01</strain>
        <tissue evidence="14">Testis</tissue>
    </source>
</reference>
<evidence type="ECO:0000256" key="2">
    <source>
        <dbReference type="ARBA" id="ARBA00010134"/>
    </source>
</evidence>
<evidence type="ECO:0000313" key="14">
    <source>
        <dbReference type="EMBL" id="RXN30878.1"/>
    </source>
</evidence>
<feature type="compositionally biased region" description="Basic and acidic residues" evidence="11">
    <location>
        <begin position="172"/>
        <end position="194"/>
    </location>
</feature>
<keyword evidence="7" id="KW-0865">Zymogen</keyword>
<dbReference type="InterPro" id="IPR015917">
    <property type="entry name" value="Pept_C14A"/>
</dbReference>
<proteinExistence type="inferred from homology"/>
<dbReference type="InterPro" id="IPR033139">
    <property type="entry name" value="Caspase_cys_AS"/>
</dbReference>
<evidence type="ECO:0000256" key="4">
    <source>
        <dbReference type="ARBA" id="ARBA00022670"/>
    </source>
</evidence>
<evidence type="ECO:0000256" key="10">
    <source>
        <dbReference type="SAM" id="Coils"/>
    </source>
</evidence>
<dbReference type="InterPro" id="IPR043596">
    <property type="entry name" value="CFAP53/TCHP"/>
</dbReference>
<dbReference type="STRING" id="84645.A0A498NGC1"/>
<evidence type="ECO:0000256" key="9">
    <source>
        <dbReference type="RuleBase" id="RU003971"/>
    </source>
</evidence>
<dbReference type="GO" id="GO:0004197">
    <property type="term" value="F:cysteine-type endopeptidase activity"/>
    <property type="evidence" value="ECO:0007669"/>
    <property type="project" value="InterPro"/>
</dbReference>
<keyword evidence="14" id="KW-0416">Keratin</keyword>
<keyword evidence="4" id="KW-0645">Protease</keyword>
<evidence type="ECO:0000259" key="12">
    <source>
        <dbReference type="PROSITE" id="PS50207"/>
    </source>
</evidence>
<dbReference type="GO" id="GO:0006508">
    <property type="term" value="P:proteolysis"/>
    <property type="evidence" value="ECO:0007669"/>
    <property type="project" value="UniProtKB-KW"/>
</dbReference>
<protein>
    <submittedName>
        <fullName evidence="14">Trichoplein keratin filament-binding</fullName>
    </submittedName>
</protein>
<dbReference type="GO" id="GO:0045095">
    <property type="term" value="C:keratin filament"/>
    <property type="evidence" value="ECO:0007669"/>
    <property type="project" value="TreeGrafter"/>
</dbReference>
<dbReference type="InterPro" id="IPR011600">
    <property type="entry name" value="Pept_C14_caspase"/>
</dbReference>
<keyword evidence="5" id="KW-0378">Hydrolase</keyword>
<feature type="region of interest" description="Disordered" evidence="11">
    <location>
        <begin position="169"/>
        <end position="194"/>
    </location>
</feature>
<evidence type="ECO:0000256" key="11">
    <source>
        <dbReference type="SAM" id="MobiDB-lite"/>
    </source>
</evidence>
<keyword evidence="15" id="KW-1185">Reference proteome</keyword>
<dbReference type="SMART" id="SM00115">
    <property type="entry name" value="CASc"/>
    <property type="match status" value="1"/>
</dbReference>
<dbReference type="SUPFAM" id="SSF52129">
    <property type="entry name" value="Caspase-like"/>
    <property type="match status" value="1"/>
</dbReference>
<organism evidence="14 15">
    <name type="scientific">Labeo rohita</name>
    <name type="common">Indian major carp</name>
    <name type="synonym">Cyprinus rohita</name>
    <dbReference type="NCBI Taxonomy" id="84645"/>
    <lineage>
        <taxon>Eukaryota</taxon>
        <taxon>Metazoa</taxon>
        <taxon>Chordata</taxon>
        <taxon>Craniata</taxon>
        <taxon>Vertebrata</taxon>
        <taxon>Euteleostomi</taxon>
        <taxon>Actinopterygii</taxon>
        <taxon>Neopterygii</taxon>
        <taxon>Teleostei</taxon>
        <taxon>Ostariophysi</taxon>
        <taxon>Cypriniformes</taxon>
        <taxon>Cyprinidae</taxon>
        <taxon>Labeoninae</taxon>
        <taxon>Labeonini</taxon>
        <taxon>Labeo</taxon>
    </lineage>
</organism>
<dbReference type="PROSITE" id="PS50207">
    <property type="entry name" value="CASPASE_P10"/>
    <property type="match status" value="1"/>
</dbReference>
<feature type="compositionally biased region" description="Polar residues" evidence="11">
    <location>
        <begin position="429"/>
        <end position="442"/>
    </location>
</feature>
<evidence type="ECO:0000259" key="13">
    <source>
        <dbReference type="PROSITE" id="PS50208"/>
    </source>
</evidence>
<evidence type="ECO:0000256" key="6">
    <source>
        <dbReference type="ARBA" id="ARBA00022807"/>
    </source>
</evidence>
<dbReference type="InterPro" id="IPR002138">
    <property type="entry name" value="Pept_C14_p10"/>
</dbReference>
<dbReference type="GO" id="GO:0005813">
    <property type="term" value="C:centrosome"/>
    <property type="evidence" value="ECO:0007669"/>
    <property type="project" value="UniProtKB-SubCell"/>
</dbReference>
<dbReference type="PROSITE" id="PS01122">
    <property type="entry name" value="CASPASE_CYS"/>
    <property type="match status" value="1"/>
</dbReference>
<dbReference type="Pfam" id="PF00656">
    <property type="entry name" value="Peptidase_C14"/>
    <property type="match status" value="1"/>
</dbReference>
<evidence type="ECO:0000256" key="8">
    <source>
        <dbReference type="ARBA" id="ARBA00023212"/>
    </source>
</evidence>
<feature type="region of interest" description="Disordered" evidence="11">
    <location>
        <begin position="421"/>
        <end position="442"/>
    </location>
</feature>
<keyword evidence="6" id="KW-0788">Thiol protease</keyword>
<dbReference type="Proteomes" id="UP000290572">
    <property type="component" value="Unassembled WGS sequence"/>
</dbReference>
<dbReference type="GO" id="GO:0006915">
    <property type="term" value="P:apoptotic process"/>
    <property type="evidence" value="ECO:0007669"/>
    <property type="project" value="TreeGrafter"/>
</dbReference>
<dbReference type="InterPro" id="IPR029030">
    <property type="entry name" value="Caspase-like_dom_sf"/>
</dbReference>
<dbReference type="PROSITE" id="PS01121">
    <property type="entry name" value="CASPASE_HIS"/>
    <property type="match status" value="1"/>
</dbReference>
<dbReference type="PRINTS" id="PR00376">
    <property type="entry name" value="IL1BCENZYME"/>
</dbReference>
<dbReference type="InterPro" id="IPR001309">
    <property type="entry name" value="Pept_C14_p20"/>
</dbReference>
<evidence type="ECO:0000256" key="5">
    <source>
        <dbReference type="ARBA" id="ARBA00022801"/>
    </source>
</evidence>
<feature type="coiled-coil region" evidence="10">
    <location>
        <begin position="65"/>
        <end position="130"/>
    </location>
</feature>
<feature type="domain" description="Caspase family p10" evidence="12">
    <location>
        <begin position="594"/>
        <end position="683"/>
    </location>
</feature>
<keyword evidence="10" id="KW-0175">Coiled coil</keyword>
<comment type="caution">
    <text evidence="14">The sequence shown here is derived from an EMBL/GenBank/DDBJ whole genome shotgun (WGS) entry which is preliminary data.</text>
</comment>
<evidence type="ECO:0000313" key="15">
    <source>
        <dbReference type="Proteomes" id="UP000290572"/>
    </source>
</evidence>